<organism evidence="7 8">
    <name type="scientific">Lacrimispora xylanolytica</name>
    <dbReference type="NCBI Taxonomy" id="29375"/>
    <lineage>
        <taxon>Bacteria</taxon>
        <taxon>Bacillati</taxon>
        <taxon>Bacillota</taxon>
        <taxon>Clostridia</taxon>
        <taxon>Lachnospirales</taxon>
        <taxon>Lachnospiraceae</taxon>
        <taxon>Lacrimispora</taxon>
    </lineage>
</organism>
<keyword evidence="5" id="KW-1133">Transmembrane helix</keyword>
<dbReference type="Gene3D" id="3.30.565.10">
    <property type="entry name" value="Histidine kinase-like ATPase, C-terminal domain"/>
    <property type="match status" value="1"/>
</dbReference>
<dbReference type="Gene3D" id="6.10.340.10">
    <property type="match status" value="1"/>
</dbReference>
<keyword evidence="4 7" id="KW-0418">Kinase</keyword>
<dbReference type="InterPro" id="IPR036890">
    <property type="entry name" value="HATPase_C_sf"/>
</dbReference>
<evidence type="ECO:0000256" key="3">
    <source>
        <dbReference type="ARBA" id="ARBA00022679"/>
    </source>
</evidence>
<name>A0ABY7A7R8_9FIRM</name>
<keyword evidence="3" id="KW-0808">Transferase</keyword>
<evidence type="ECO:0000256" key="2">
    <source>
        <dbReference type="ARBA" id="ARBA00022553"/>
    </source>
</evidence>
<dbReference type="EMBL" id="CP113524">
    <property type="protein sequence ID" value="WAJ22358.1"/>
    <property type="molecule type" value="Genomic_DNA"/>
</dbReference>
<feature type="domain" description="HAMP" evidence="6">
    <location>
        <begin position="344"/>
        <end position="396"/>
    </location>
</feature>
<dbReference type="PROSITE" id="PS50885">
    <property type="entry name" value="HAMP"/>
    <property type="match status" value="1"/>
</dbReference>
<sequence length="628" mass="72007">MWKKLIPKTIRGKLMTLTASVTLLITLLTTSVCFSVFQSFLRKNQIQSAEFSLQVVNNNIAADMKDIIYFSKWCCSNGAILDYLEALKGQPKLPTAQKDMANLRPLALSTHNRLKEEYYNTRSNEYMSRVIVSSIDENNFLQMAASANYTSSYAAMIIRKQSFFKTLYESPDFRWIGLVKDPFSDISQETFLPIVRPVYNEFNSEILGWTYVEISSRIFTDYLSSYPLPEDSNLFLSIGEKNYVFNKGNWKETNYPFKEKERLSESDSLSQGTQVLSVTTDGGEKRIVVERPIEGIEGIEDFRLYQVLSEQQFKQQKNLYMLILLGICLFILSLGILLIFFLNRIIMDPIRKVSSKISRISDGDFSKDPAIEWDHELGQVGRGINSMSENIMTLLDKKVSDEKQKKDLEYQILQSQINPHFLYNTLNSIKWMATIQNANGIADMTTALARLLKNVSKGTASFITLKEELDLVKDYFLIQQYRYGGSVTIDYQIESEDLYQCRIHRFSLQPIIENALFHGIEPAKTTGHIIVSAQTELEEDKKILKIDITDNGIGMTQEMINKVMQNDTDGVNNTEFFRHIGISNVNKRIQHDFGPEYGITITSEPLEFTTMSIRIPYQLFGDNQGAER</sequence>
<reference evidence="7" key="1">
    <citation type="submission" date="2022-11" db="EMBL/GenBank/DDBJ databases">
        <title>Lacrimispora xylanolytica sy1, complete genome.</title>
        <authorList>
            <person name="Choi S."/>
        </authorList>
    </citation>
    <scope>NUCLEOTIDE SEQUENCE</scope>
    <source>
        <strain evidence="7">Sy1</strain>
    </source>
</reference>
<dbReference type="Pfam" id="PF02518">
    <property type="entry name" value="HATPase_c"/>
    <property type="match status" value="1"/>
</dbReference>
<keyword evidence="5" id="KW-0472">Membrane</keyword>
<dbReference type="SUPFAM" id="SSF158472">
    <property type="entry name" value="HAMP domain-like"/>
    <property type="match status" value="1"/>
</dbReference>
<comment type="subcellular location">
    <subcellularLocation>
        <location evidence="1">Membrane</location>
    </subcellularLocation>
</comment>
<dbReference type="SMART" id="SM00387">
    <property type="entry name" value="HATPase_c"/>
    <property type="match status" value="1"/>
</dbReference>
<keyword evidence="5" id="KW-0812">Transmembrane</keyword>
<protein>
    <submittedName>
        <fullName evidence="7">Histidine kinase</fullName>
    </submittedName>
</protein>
<evidence type="ECO:0000259" key="6">
    <source>
        <dbReference type="PROSITE" id="PS50885"/>
    </source>
</evidence>
<evidence type="ECO:0000256" key="5">
    <source>
        <dbReference type="SAM" id="Phobius"/>
    </source>
</evidence>
<dbReference type="InterPro" id="IPR003660">
    <property type="entry name" value="HAMP_dom"/>
</dbReference>
<dbReference type="RefSeq" id="WP_268114257.1">
    <property type="nucleotide sequence ID" value="NZ_CP113524.1"/>
</dbReference>
<dbReference type="Pfam" id="PF06580">
    <property type="entry name" value="His_kinase"/>
    <property type="match status" value="1"/>
</dbReference>
<keyword evidence="2" id="KW-0597">Phosphoprotein</keyword>
<dbReference type="InterPro" id="IPR010559">
    <property type="entry name" value="Sig_transdc_His_kin_internal"/>
</dbReference>
<feature type="transmembrane region" description="Helical" evidence="5">
    <location>
        <begin position="319"/>
        <end position="342"/>
    </location>
</feature>
<dbReference type="InterPro" id="IPR050640">
    <property type="entry name" value="Bact_2-comp_sensor_kinase"/>
</dbReference>
<gene>
    <name evidence="7" type="ORF">OW255_12305</name>
</gene>
<dbReference type="SUPFAM" id="SSF55874">
    <property type="entry name" value="ATPase domain of HSP90 chaperone/DNA topoisomerase II/histidine kinase"/>
    <property type="match status" value="1"/>
</dbReference>
<dbReference type="PANTHER" id="PTHR34220">
    <property type="entry name" value="SENSOR HISTIDINE KINASE YPDA"/>
    <property type="match status" value="1"/>
</dbReference>
<keyword evidence="8" id="KW-1185">Reference proteome</keyword>
<dbReference type="GO" id="GO:0016301">
    <property type="term" value="F:kinase activity"/>
    <property type="evidence" value="ECO:0007669"/>
    <property type="project" value="UniProtKB-KW"/>
</dbReference>
<evidence type="ECO:0000313" key="8">
    <source>
        <dbReference type="Proteomes" id="UP001163115"/>
    </source>
</evidence>
<evidence type="ECO:0000256" key="4">
    <source>
        <dbReference type="ARBA" id="ARBA00022777"/>
    </source>
</evidence>
<evidence type="ECO:0000313" key="7">
    <source>
        <dbReference type="EMBL" id="WAJ22358.1"/>
    </source>
</evidence>
<dbReference type="InterPro" id="IPR003594">
    <property type="entry name" value="HATPase_dom"/>
</dbReference>
<accession>A0ABY7A7R8</accession>
<evidence type="ECO:0000256" key="1">
    <source>
        <dbReference type="ARBA" id="ARBA00004370"/>
    </source>
</evidence>
<dbReference type="PANTHER" id="PTHR34220:SF7">
    <property type="entry name" value="SENSOR HISTIDINE KINASE YPDA"/>
    <property type="match status" value="1"/>
</dbReference>
<dbReference type="Pfam" id="PF00672">
    <property type="entry name" value="HAMP"/>
    <property type="match status" value="1"/>
</dbReference>
<proteinExistence type="predicted"/>
<dbReference type="Proteomes" id="UP001163115">
    <property type="component" value="Chromosome"/>
</dbReference>
<dbReference type="SMART" id="SM00304">
    <property type="entry name" value="HAMP"/>
    <property type="match status" value="1"/>
</dbReference>
<dbReference type="CDD" id="cd06225">
    <property type="entry name" value="HAMP"/>
    <property type="match status" value="1"/>
</dbReference>